<feature type="compositionally biased region" description="Polar residues" evidence="1">
    <location>
        <begin position="42"/>
        <end position="56"/>
    </location>
</feature>
<accession>A0A834T215</accession>
<protein>
    <submittedName>
        <fullName evidence="2">Uncharacterized protein</fullName>
    </submittedName>
</protein>
<dbReference type="AlphaFoldDB" id="A0A834T215"/>
<evidence type="ECO:0000256" key="1">
    <source>
        <dbReference type="SAM" id="MobiDB-lite"/>
    </source>
</evidence>
<reference evidence="2" key="1">
    <citation type="submission" date="2020-09" db="EMBL/GenBank/DDBJ databases">
        <title>Genome-Enabled Discovery of Anthraquinone Biosynthesis in Senna tora.</title>
        <authorList>
            <person name="Kang S.-H."/>
            <person name="Pandey R.P."/>
            <person name="Lee C.-M."/>
            <person name="Sim J.-S."/>
            <person name="Jeong J.-T."/>
            <person name="Choi B.-S."/>
            <person name="Jung M."/>
            <person name="Ginzburg D."/>
            <person name="Zhao K."/>
            <person name="Won S.Y."/>
            <person name="Oh T.-J."/>
            <person name="Yu Y."/>
            <person name="Kim N.-H."/>
            <person name="Lee O.R."/>
            <person name="Lee T.-H."/>
            <person name="Bashyal P."/>
            <person name="Kim T.-S."/>
            <person name="Lee W.-H."/>
            <person name="Kawkins C."/>
            <person name="Kim C.-K."/>
            <person name="Kim J.S."/>
            <person name="Ahn B.O."/>
            <person name="Rhee S.Y."/>
            <person name="Sohng J.K."/>
        </authorList>
    </citation>
    <scope>NUCLEOTIDE SEQUENCE</scope>
    <source>
        <tissue evidence="2">Leaf</tissue>
    </source>
</reference>
<feature type="compositionally biased region" description="Acidic residues" evidence="1">
    <location>
        <begin position="77"/>
        <end position="93"/>
    </location>
</feature>
<proteinExistence type="predicted"/>
<dbReference type="EMBL" id="JAAIUW010000009">
    <property type="protein sequence ID" value="KAF7815018.1"/>
    <property type="molecule type" value="Genomic_DNA"/>
</dbReference>
<keyword evidence="3" id="KW-1185">Reference proteome</keyword>
<gene>
    <name evidence="2" type="ORF">G2W53_028987</name>
</gene>
<name>A0A834T215_9FABA</name>
<dbReference type="Proteomes" id="UP000634136">
    <property type="component" value="Unassembled WGS sequence"/>
</dbReference>
<feature type="region of interest" description="Disordered" evidence="1">
    <location>
        <begin position="37"/>
        <end position="93"/>
    </location>
</feature>
<organism evidence="2 3">
    <name type="scientific">Senna tora</name>
    <dbReference type="NCBI Taxonomy" id="362788"/>
    <lineage>
        <taxon>Eukaryota</taxon>
        <taxon>Viridiplantae</taxon>
        <taxon>Streptophyta</taxon>
        <taxon>Embryophyta</taxon>
        <taxon>Tracheophyta</taxon>
        <taxon>Spermatophyta</taxon>
        <taxon>Magnoliopsida</taxon>
        <taxon>eudicotyledons</taxon>
        <taxon>Gunneridae</taxon>
        <taxon>Pentapetalae</taxon>
        <taxon>rosids</taxon>
        <taxon>fabids</taxon>
        <taxon>Fabales</taxon>
        <taxon>Fabaceae</taxon>
        <taxon>Caesalpinioideae</taxon>
        <taxon>Cassia clade</taxon>
        <taxon>Senna</taxon>
    </lineage>
</organism>
<evidence type="ECO:0000313" key="3">
    <source>
        <dbReference type="Proteomes" id="UP000634136"/>
    </source>
</evidence>
<evidence type="ECO:0000313" key="2">
    <source>
        <dbReference type="EMBL" id="KAF7815018.1"/>
    </source>
</evidence>
<comment type="caution">
    <text evidence="2">The sequence shown here is derived from an EMBL/GenBank/DDBJ whole genome shotgun (WGS) entry which is preliminary data.</text>
</comment>
<sequence length="93" mass="11204">MLAAGVPPNIQDSFYKRLYEIFPLRIDGRRQEVNQLQRRKNTMGQSRKWSGCSTYRQRPPNDDIRDEEYNDQLMGNDIEDDDYEQEDPNNYER</sequence>